<keyword evidence="3" id="KW-1003">Cell membrane</keyword>
<feature type="transmembrane region" description="Helical" evidence="7">
    <location>
        <begin position="20"/>
        <end position="39"/>
    </location>
</feature>
<dbReference type="GO" id="GO:0005886">
    <property type="term" value="C:plasma membrane"/>
    <property type="evidence" value="ECO:0007669"/>
    <property type="project" value="UniProtKB-SubCell"/>
</dbReference>
<keyword evidence="4 7" id="KW-0812">Transmembrane</keyword>
<protein>
    <submittedName>
        <fullName evidence="9">Peptide/nickel transport system permease protein</fullName>
    </submittedName>
</protein>
<gene>
    <name evidence="9" type="ORF">DES32_2905</name>
</gene>
<feature type="transmembrane region" description="Helical" evidence="7">
    <location>
        <begin position="301"/>
        <end position="327"/>
    </location>
</feature>
<dbReference type="InterPro" id="IPR000515">
    <property type="entry name" value="MetI-like"/>
</dbReference>
<organism evidence="9 10">
    <name type="scientific">Methylovirgula ligni</name>
    <dbReference type="NCBI Taxonomy" id="569860"/>
    <lineage>
        <taxon>Bacteria</taxon>
        <taxon>Pseudomonadati</taxon>
        <taxon>Pseudomonadota</taxon>
        <taxon>Alphaproteobacteria</taxon>
        <taxon>Hyphomicrobiales</taxon>
        <taxon>Beijerinckiaceae</taxon>
        <taxon>Methylovirgula</taxon>
    </lineage>
</organism>
<dbReference type="PANTHER" id="PTHR43163">
    <property type="entry name" value="DIPEPTIDE TRANSPORT SYSTEM PERMEASE PROTEIN DPPB-RELATED"/>
    <property type="match status" value="1"/>
</dbReference>
<dbReference type="Gene3D" id="1.10.3720.10">
    <property type="entry name" value="MetI-like"/>
    <property type="match status" value="1"/>
</dbReference>
<dbReference type="InterPro" id="IPR035906">
    <property type="entry name" value="MetI-like_sf"/>
</dbReference>
<evidence type="ECO:0000256" key="5">
    <source>
        <dbReference type="ARBA" id="ARBA00022989"/>
    </source>
</evidence>
<dbReference type="AlphaFoldDB" id="A0A3D9YNA1"/>
<dbReference type="Proteomes" id="UP000256900">
    <property type="component" value="Unassembled WGS sequence"/>
</dbReference>
<dbReference type="PROSITE" id="PS50928">
    <property type="entry name" value="ABC_TM1"/>
    <property type="match status" value="1"/>
</dbReference>
<comment type="caution">
    <text evidence="9">The sequence shown here is derived from an EMBL/GenBank/DDBJ whole genome shotgun (WGS) entry which is preliminary data.</text>
</comment>
<dbReference type="Pfam" id="PF00528">
    <property type="entry name" value="BPD_transp_1"/>
    <property type="match status" value="1"/>
</dbReference>
<feature type="transmembrane region" description="Helical" evidence="7">
    <location>
        <begin position="145"/>
        <end position="170"/>
    </location>
</feature>
<dbReference type="GO" id="GO:0055085">
    <property type="term" value="P:transmembrane transport"/>
    <property type="evidence" value="ECO:0007669"/>
    <property type="project" value="InterPro"/>
</dbReference>
<dbReference type="Pfam" id="PF19300">
    <property type="entry name" value="BPD_transp_1_N"/>
    <property type="match status" value="1"/>
</dbReference>
<feature type="transmembrane region" description="Helical" evidence="7">
    <location>
        <begin position="109"/>
        <end position="133"/>
    </location>
</feature>
<evidence type="ECO:0000256" key="4">
    <source>
        <dbReference type="ARBA" id="ARBA00022692"/>
    </source>
</evidence>
<sequence>MTVAEFHRDLSPPLRFLVRVLTRAIPTLAGVIIVSFVLLKSLHGDAVDVMASQMGTTDTTEIAKWRHDLGLDQSTGRQLLNYIVNLARFNFGYSYIYNTPVANLIAQRLPATVLLAVTSFVIALSTGILAGVASAYSRGGITDKLISLALLFLYSVPAFCVGLTLIEIFVVRLGWLPLGDAQTLGIDLSGAALIGDRLRHLVLPAATLSLFYTAIYGRLVRASMLEVRHQDYIKTAVAKGLHSRTVVWKHMLRNALLPITAVAGNHIGAMLGGAVTVETVFNWPGLGRLAFEAVMKRDFTVLLAILVLSAMFAVIANIVVDLVHAWIDPRIEY</sequence>
<evidence type="ECO:0000313" key="10">
    <source>
        <dbReference type="Proteomes" id="UP000256900"/>
    </source>
</evidence>
<evidence type="ECO:0000256" key="6">
    <source>
        <dbReference type="ARBA" id="ARBA00023136"/>
    </source>
</evidence>
<reference evidence="9 10" key="1">
    <citation type="submission" date="2018-08" db="EMBL/GenBank/DDBJ databases">
        <title>Genomic Encyclopedia of Type Strains, Phase IV (KMG-IV): sequencing the most valuable type-strain genomes for metagenomic binning, comparative biology and taxonomic classification.</title>
        <authorList>
            <person name="Goeker M."/>
        </authorList>
    </citation>
    <scope>NUCLEOTIDE SEQUENCE [LARGE SCALE GENOMIC DNA]</scope>
    <source>
        <strain evidence="9 10">BW863</strain>
    </source>
</reference>
<dbReference type="EMBL" id="QUMO01000005">
    <property type="protein sequence ID" value="REF84060.1"/>
    <property type="molecule type" value="Genomic_DNA"/>
</dbReference>
<dbReference type="PANTHER" id="PTHR43163:SF6">
    <property type="entry name" value="DIPEPTIDE TRANSPORT SYSTEM PERMEASE PROTEIN DPPB-RELATED"/>
    <property type="match status" value="1"/>
</dbReference>
<keyword evidence="5 7" id="KW-1133">Transmembrane helix</keyword>
<evidence type="ECO:0000256" key="2">
    <source>
        <dbReference type="ARBA" id="ARBA00022448"/>
    </source>
</evidence>
<dbReference type="SUPFAM" id="SSF161098">
    <property type="entry name" value="MetI-like"/>
    <property type="match status" value="1"/>
</dbReference>
<dbReference type="InterPro" id="IPR045621">
    <property type="entry name" value="BPD_transp_1_N"/>
</dbReference>
<feature type="domain" description="ABC transmembrane type-1" evidence="8">
    <location>
        <begin position="109"/>
        <end position="320"/>
    </location>
</feature>
<dbReference type="CDD" id="cd06261">
    <property type="entry name" value="TM_PBP2"/>
    <property type="match status" value="1"/>
</dbReference>
<evidence type="ECO:0000256" key="7">
    <source>
        <dbReference type="RuleBase" id="RU363032"/>
    </source>
</evidence>
<dbReference type="RefSeq" id="WP_115837432.1">
    <property type="nucleotide sequence ID" value="NZ_CP025086.1"/>
</dbReference>
<keyword evidence="10" id="KW-1185">Reference proteome</keyword>
<dbReference type="OrthoDB" id="9805855at2"/>
<comment type="subcellular location">
    <subcellularLocation>
        <location evidence="1 7">Cell membrane</location>
        <topology evidence="1 7">Multi-pass membrane protein</topology>
    </subcellularLocation>
</comment>
<keyword evidence="2 7" id="KW-0813">Transport</keyword>
<comment type="similarity">
    <text evidence="7">Belongs to the binding-protein-dependent transport system permease family.</text>
</comment>
<feature type="transmembrane region" description="Helical" evidence="7">
    <location>
        <begin position="201"/>
        <end position="220"/>
    </location>
</feature>
<evidence type="ECO:0000256" key="1">
    <source>
        <dbReference type="ARBA" id="ARBA00004651"/>
    </source>
</evidence>
<evidence type="ECO:0000256" key="3">
    <source>
        <dbReference type="ARBA" id="ARBA00022475"/>
    </source>
</evidence>
<evidence type="ECO:0000259" key="8">
    <source>
        <dbReference type="PROSITE" id="PS50928"/>
    </source>
</evidence>
<proteinExistence type="inferred from homology"/>
<name>A0A3D9YNA1_9HYPH</name>
<evidence type="ECO:0000313" key="9">
    <source>
        <dbReference type="EMBL" id="REF84060.1"/>
    </source>
</evidence>
<accession>A0A3D9YNA1</accession>
<keyword evidence="6 7" id="KW-0472">Membrane</keyword>